<dbReference type="SUPFAM" id="SSF53098">
    <property type="entry name" value="Ribonuclease H-like"/>
    <property type="match status" value="1"/>
</dbReference>
<keyword evidence="5" id="KW-1185">Reference proteome</keyword>
<keyword evidence="4" id="KW-0269">Exonuclease</keyword>
<dbReference type="GO" id="GO:0008408">
    <property type="term" value="F:3'-5' exonuclease activity"/>
    <property type="evidence" value="ECO:0007669"/>
    <property type="project" value="TreeGrafter"/>
</dbReference>
<protein>
    <submittedName>
        <fullName evidence="4">Exonuclease domain-containing protein</fullName>
    </submittedName>
</protein>
<dbReference type="InterPro" id="IPR012337">
    <property type="entry name" value="RNaseH-like_sf"/>
</dbReference>
<dbReference type="GO" id="GO:0003677">
    <property type="term" value="F:DNA binding"/>
    <property type="evidence" value="ECO:0007669"/>
    <property type="project" value="InterPro"/>
</dbReference>
<dbReference type="Pfam" id="PF01541">
    <property type="entry name" value="GIY-YIG"/>
    <property type="match status" value="1"/>
</dbReference>
<dbReference type="InterPro" id="IPR036397">
    <property type="entry name" value="RNaseH_sf"/>
</dbReference>
<dbReference type="FunFam" id="3.30.420.10:FF:000045">
    <property type="entry name" value="3'-5' exonuclease DinG"/>
    <property type="match status" value="1"/>
</dbReference>
<dbReference type="CDD" id="cd10434">
    <property type="entry name" value="GIY-YIG_UvrC_Cho"/>
    <property type="match status" value="1"/>
</dbReference>
<evidence type="ECO:0000313" key="5">
    <source>
        <dbReference type="Proteomes" id="UP001244443"/>
    </source>
</evidence>
<dbReference type="RefSeq" id="WP_308356219.1">
    <property type="nucleotide sequence ID" value="NZ_CP129970.2"/>
</dbReference>
<name>A0AA51N5H6_9BACT</name>
<dbReference type="InterPro" id="IPR000305">
    <property type="entry name" value="GIY-YIG_endonuc"/>
</dbReference>
<dbReference type="NCBIfam" id="TIGR00573">
    <property type="entry name" value="dnaq"/>
    <property type="match status" value="1"/>
</dbReference>
<evidence type="ECO:0000259" key="3">
    <source>
        <dbReference type="PROSITE" id="PS50164"/>
    </source>
</evidence>
<dbReference type="GO" id="GO:0045004">
    <property type="term" value="P:DNA replication proofreading"/>
    <property type="evidence" value="ECO:0007669"/>
    <property type="project" value="TreeGrafter"/>
</dbReference>
<dbReference type="SUPFAM" id="SSF82771">
    <property type="entry name" value="GIY-YIG endonuclease"/>
    <property type="match status" value="1"/>
</dbReference>
<dbReference type="PANTHER" id="PTHR30231">
    <property type="entry name" value="DNA POLYMERASE III SUBUNIT EPSILON"/>
    <property type="match status" value="1"/>
</dbReference>
<evidence type="ECO:0000313" key="4">
    <source>
        <dbReference type="EMBL" id="WMN06403.1"/>
    </source>
</evidence>
<dbReference type="Gene3D" id="3.40.1440.10">
    <property type="entry name" value="GIY-YIG endonuclease"/>
    <property type="match status" value="1"/>
</dbReference>
<accession>A0AA51N5H6</accession>
<dbReference type="PANTHER" id="PTHR30231:SF41">
    <property type="entry name" value="DNA POLYMERASE III SUBUNIT EPSILON"/>
    <property type="match status" value="1"/>
</dbReference>
<dbReference type="GO" id="GO:0003887">
    <property type="term" value="F:DNA-directed DNA polymerase activity"/>
    <property type="evidence" value="ECO:0007669"/>
    <property type="project" value="InterPro"/>
</dbReference>
<dbReference type="Gene3D" id="3.30.420.10">
    <property type="entry name" value="Ribonuclease H-like superfamily/Ribonuclease H"/>
    <property type="match status" value="1"/>
</dbReference>
<dbReference type="PROSITE" id="PS50164">
    <property type="entry name" value="GIY_YIG"/>
    <property type="match status" value="1"/>
</dbReference>
<dbReference type="Pfam" id="PF00929">
    <property type="entry name" value="RNase_T"/>
    <property type="match status" value="1"/>
</dbReference>
<feature type="domain" description="GIY-YIG" evidence="3">
    <location>
        <begin position="197"/>
        <end position="275"/>
    </location>
</feature>
<dbReference type="CDD" id="cd06127">
    <property type="entry name" value="DEDDh"/>
    <property type="match status" value="1"/>
</dbReference>
<dbReference type="GO" id="GO:0006289">
    <property type="term" value="P:nucleotide-excision repair"/>
    <property type="evidence" value="ECO:0007669"/>
    <property type="project" value="InterPro"/>
</dbReference>
<dbReference type="SMART" id="SM00465">
    <property type="entry name" value="GIYc"/>
    <property type="match status" value="1"/>
</dbReference>
<gene>
    <name evidence="4" type="ORF">QYS48_32465</name>
</gene>
<keyword evidence="4" id="KW-0378">Hydrolase</keyword>
<proteinExistence type="predicted"/>
<dbReference type="SMART" id="SM00479">
    <property type="entry name" value="EXOIII"/>
    <property type="match status" value="1"/>
</dbReference>
<sequence length="466" mass="53372">MKYAIVDIETTGGYAARNRICEIAIILHDGQKVVKEYQSLINPERHIPPQLSAIHGINDQMVAEAPKFYEEAKTIHELLDGNIFVAHSVNFDYSFVRAAFQDLGYDLKLKKLCTVRLSRKIFPGLKSYSLGNICDDRGIQIHDRHRAFGDAIATAELFTQLVENDSEGIIEKSLKKNASVVNIPENLDRKVFEELPESPGVYYFLNQKNQIIYVGKAKNIKKRVSNHFGGTKLEVAKQAFQSQIHHVDYYLTGNELIALLHESHEIRKNWPRYNRAQKSNNPGYSIYLYEDRRGYKRLQLGRKQTGMKSIIRFPNHASGFSFLNEMSKKLNICPKMAGIQSSPDACFDLKLGLCEGACIGDESLEDHNEKIEKFIEICNIEKSDYLLMGDGRTLSEKAFVLVENGNYQGFGFFDQDESISAWNEFKKYLIQYPDHPEINKILNSEHATKHYKKIKKDAFKSKVEKI</sequence>
<dbReference type="InterPro" id="IPR035901">
    <property type="entry name" value="GIY-YIG_endonuc_sf"/>
</dbReference>
<keyword evidence="4" id="KW-0540">Nuclease</keyword>
<evidence type="ECO:0000256" key="2">
    <source>
        <dbReference type="ARBA" id="ARBA00026073"/>
    </source>
</evidence>
<comment type="subunit">
    <text evidence="2">DNA polymerase III contains a core (composed of alpha, epsilon and theta chains) that associates with a tau subunit. This core dimerizes to form the POLIII' complex. PolIII' associates with the gamma complex (composed of gamma, delta, delta', psi and chi chains) and with the beta chain to form the complete DNA polymerase III complex.</text>
</comment>
<dbReference type="Proteomes" id="UP001244443">
    <property type="component" value="Chromosome"/>
</dbReference>
<dbReference type="InterPro" id="IPR013520">
    <property type="entry name" value="Ribonucl_H"/>
</dbReference>
<organism evidence="4 5">
    <name type="scientific">Marivirga arenosa</name>
    <dbReference type="NCBI Taxonomy" id="3059076"/>
    <lineage>
        <taxon>Bacteria</taxon>
        <taxon>Pseudomonadati</taxon>
        <taxon>Bacteroidota</taxon>
        <taxon>Cytophagia</taxon>
        <taxon>Cytophagales</taxon>
        <taxon>Marivirgaceae</taxon>
        <taxon>Marivirga</taxon>
    </lineage>
</organism>
<dbReference type="AlphaFoldDB" id="A0AA51N5H6"/>
<evidence type="ECO:0000256" key="1">
    <source>
        <dbReference type="ARBA" id="ARBA00025483"/>
    </source>
</evidence>
<dbReference type="InterPro" id="IPR047296">
    <property type="entry name" value="GIY-YIG_UvrC_Cho"/>
</dbReference>
<dbReference type="GO" id="GO:0005829">
    <property type="term" value="C:cytosol"/>
    <property type="evidence" value="ECO:0007669"/>
    <property type="project" value="TreeGrafter"/>
</dbReference>
<dbReference type="InterPro" id="IPR006054">
    <property type="entry name" value="DnaQ"/>
</dbReference>
<comment type="function">
    <text evidence="1">DNA polymerase III is a complex, multichain enzyme responsible for most of the replicative synthesis in bacteria. The epsilon subunit contain the editing function and is a proofreading 3'-5' exonuclease.</text>
</comment>
<dbReference type="EMBL" id="CP129970">
    <property type="protein sequence ID" value="WMN06403.1"/>
    <property type="molecule type" value="Genomic_DNA"/>
</dbReference>
<reference evidence="4" key="1">
    <citation type="submission" date="2023-08" db="EMBL/GenBank/DDBJ databases">
        <title>Comparative genomics and taxonomic characterization of three novel marine species of genus Marivirga.</title>
        <authorList>
            <person name="Muhammad N."/>
            <person name="Kim S.-G."/>
        </authorList>
    </citation>
    <scope>NUCLEOTIDE SEQUENCE [LARGE SCALE GENOMIC DNA]</scope>
    <source>
        <strain evidence="4">ABR2-2</strain>
    </source>
</reference>